<comment type="caution">
    <text evidence="1">The sequence shown here is derived from an EMBL/GenBank/DDBJ whole genome shotgun (WGS) entry which is preliminary data.</text>
</comment>
<dbReference type="AlphaFoldDB" id="A0A7C3PDR1"/>
<sequence>MTTWRDRFNRLGGKTRYVVCRIFLHLTGDEVAPLLGVLNQAAQAAIDSDGDLATLGEGLTEICESLLRYDLYWQSAANEGDVFWQEEDAADAVDQLFTDSAQRYRGISELAQAADDDELSIPITQNVLVMLTVAYTGEVPELETNLADISAMKAGLTALASLQHSGAIKAIQVHYCPAQLGDELTADQILSNFPELVPL</sequence>
<accession>A0A7C3PDR1</accession>
<name>A0A7C3PDR1_9CYAN</name>
<dbReference type="Pfam" id="PF07466">
    <property type="entry name" value="DUF1517"/>
    <property type="match status" value="1"/>
</dbReference>
<dbReference type="InterPro" id="IPR010903">
    <property type="entry name" value="DUF1517"/>
</dbReference>
<gene>
    <name evidence="1" type="ORF">ENR64_07970</name>
</gene>
<protein>
    <submittedName>
        <fullName evidence="1">DUF1517 domain-containing protein</fullName>
    </submittedName>
</protein>
<evidence type="ECO:0000313" key="1">
    <source>
        <dbReference type="EMBL" id="HFM97693.1"/>
    </source>
</evidence>
<dbReference type="EMBL" id="DSRU01000104">
    <property type="protein sequence ID" value="HFM97693.1"/>
    <property type="molecule type" value="Genomic_DNA"/>
</dbReference>
<proteinExistence type="predicted"/>
<organism evidence="1">
    <name type="scientific">Oscillatoriales cyanobacterium SpSt-418</name>
    <dbReference type="NCBI Taxonomy" id="2282169"/>
    <lineage>
        <taxon>Bacteria</taxon>
        <taxon>Bacillati</taxon>
        <taxon>Cyanobacteriota</taxon>
        <taxon>Cyanophyceae</taxon>
        <taxon>Oscillatoriophycideae</taxon>
        <taxon>Oscillatoriales</taxon>
    </lineage>
</organism>
<reference evidence="1" key="1">
    <citation type="journal article" date="2020" name="mSystems">
        <title>Genome- and Community-Level Interaction Insights into Carbon Utilization and Element Cycling Functions of Hydrothermarchaeota in Hydrothermal Sediment.</title>
        <authorList>
            <person name="Zhou Z."/>
            <person name="Liu Y."/>
            <person name="Xu W."/>
            <person name="Pan J."/>
            <person name="Luo Z.H."/>
            <person name="Li M."/>
        </authorList>
    </citation>
    <scope>NUCLEOTIDE SEQUENCE [LARGE SCALE GENOMIC DNA]</scope>
    <source>
        <strain evidence="1">SpSt-418</strain>
    </source>
</reference>